<keyword evidence="1" id="KW-0456">Lyase</keyword>
<dbReference type="CDD" id="cd05007">
    <property type="entry name" value="SIS_Etherase"/>
    <property type="match status" value="1"/>
</dbReference>
<protein>
    <submittedName>
        <fullName evidence="4">N-acetylmuramic acid 6-phosphate etherase</fullName>
    </submittedName>
</protein>
<dbReference type="PANTHER" id="PTHR10088">
    <property type="entry name" value="GLUCOKINASE REGULATORY PROTEIN"/>
    <property type="match status" value="1"/>
</dbReference>
<dbReference type="Proteomes" id="UP001202550">
    <property type="component" value="Unassembled WGS sequence"/>
</dbReference>
<organism evidence="4 5">
    <name type="scientific">Roseinatronobacter domitianus</name>
    <dbReference type="NCBI Taxonomy" id="2940293"/>
    <lineage>
        <taxon>Bacteria</taxon>
        <taxon>Pseudomonadati</taxon>
        <taxon>Pseudomonadota</taxon>
        <taxon>Alphaproteobacteria</taxon>
        <taxon>Rhodobacterales</taxon>
        <taxon>Paracoccaceae</taxon>
        <taxon>Roseinatronobacter</taxon>
    </lineage>
</organism>
<evidence type="ECO:0000256" key="1">
    <source>
        <dbReference type="ARBA" id="ARBA00023239"/>
    </source>
</evidence>
<dbReference type="InterPro" id="IPR040190">
    <property type="entry name" value="MURQ/GCKR"/>
</dbReference>
<gene>
    <name evidence="4" type="ORF">M3N55_14055</name>
</gene>
<evidence type="ECO:0000313" key="5">
    <source>
        <dbReference type="Proteomes" id="UP001202550"/>
    </source>
</evidence>
<evidence type="ECO:0000313" key="4">
    <source>
        <dbReference type="EMBL" id="MCL1629858.1"/>
    </source>
</evidence>
<dbReference type="InterPro" id="IPR005486">
    <property type="entry name" value="Glucokinase_regulatory_CS"/>
</dbReference>
<dbReference type="PROSITE" id="PS51464">
    <property type="entry name" value="SIS"/>
    <property type="match status" value="1"/>
</dbReference>
<reference evidence="4 5" key="1">
    <citation type="submission" date="2022-05" db="EMBL/GenBank/DDBJ databases">
        <title>Seasonal and diel survey of microbial diversity of the Tyrrhenian coast.</title>
        <authorList>
            <person name="Gattoni G."/>
            <person name="Corral P."/>
        </authorList>
    </citation>
    <scope>NUCLEOTIDE SEQUENCE [LARGE SCALE GENOMIC DNA]</scope>
    <source>
        <strain evidence="4 5">V10</strain>
    </source>
</reference>
<dbReference type="RefSeq" id="WP_249060166.1">
    <property type="nucleotide sequence ID" value="NZ_JALZWP010000017.1"/>
</dbReference>
<accession>A0ABT0M5C6</accession>
<comment type="caution">
    <text evidence="4">The sequence shown here is derived from an EMBL/GenBank/DDBJ whole genome shotgun (WGS) entry which is preliminary data.</text>
</comment>
<keyword evidence="2" id="KW-0119">Carbohydrate metabolism</keyword>
<evidence type="ECO:0000256" key="2">
    <source>
        <dbReference type="ARBA" id="ARBA00023277"/>
    </source>
</evidence>
<evidence type="ECO:0000259" key="3">
    <source>
        <dbReference type="PROSITE" id="PS51464"/>
    </source>
</evidence>
<dbReference type="InterPro" id="IPR005488">
    <property type="entry name" value="Etherase_MurQ"/>
</dbReference>
<dbReference type="SUPFAM" id="SSF53697">
    <property type="entry name" value="SIS domain"/>
    <property type="match status" value="1"/>
</dbReference>
<dbReference type="Pfam" id="PF22645">
    <property type="entry name" value="GKRP_SIS_N"/>
    <property type="match status" value="1"/>
</dbReference>
<name>A0ABT0M5C6_9RHOB</name>
<dbReference type="InterPro" id="IPR046348">
    <property type="entry name" value="SIS_dom_sf"/>
</dbReference>
<dbReference type="NCBIfam" id="NF009222">
    <property type="entry name" value="PRK12570.1"/>
    <property type="match status" value="1"/>
</dbReference>
<dbReference type="PROSITE" id="PS01272">
    <property type="entry name" value="GCKR"/>
    <property type="match status" value="1"/>
</dbReference>
<sequence length="292" mass="30357">MTELADPRYRDIDTWDDVTALRAMLEGQMAAIAAIAPALPALADVVAAAVPRLRAGGRLVYAGAGTSIRVAVQDGIELGPTYDWPEARTLYLIAGGEAALMLGIEGAEDNAEDGRAQVESNTIGPNDVVIGLAASGRTPFTIEVVKAARAAGALTVGIACNPDAVLCAVADHGILAETGAEAVAGSTRMKAGTAQKAILNLLSTQIMLRLGHVHRGLMVDMRPQNIKLRGRATGMVATLAQVDTPIAQAALEQTGWKIKPAILVAQGYDLPTAERALDKAQGVLRNVEEAKA</sequence>
<dbReference type="InterPro" id="IPR001347">
    <property type="entry name" value="SIS_dom"/>
</dbReference>
<proteinExistence type="predicted"/>
<dbReference type="NCBIfam" id="NF003915">
    <property type="entry name" value="PRK05441.1"/>
    <property type="match status" value="1"/>
</dbReference>
<dbReference type="EMBL" id="JALZWP010000017">
    <property type="protein sequence ID" value="MCL1629858.1"/>
    <property type="molecule type" value="Genomic_DNA"/>
</dbReference>
<dbReference type="Gene3D" id="1.10.8.1080">
    <property type="match status" value="1"/>
</dbReference>
<keyword evidence="5" id="KW-1185">Reference proteome</keyword>
<dbReference type="PANTHER" id="PTHR10088:SF4">
    <property type="entry name" value="GLUCOKINASE REGULATORY PROTEIN"/>
    <property type="match status" value="1"/>
</dbReference>
<feature type="domain" description="SIS" evidence="3">
    <location>
        <begin position="49"/>
        <end position="212"/>
    </location>
</feature>
<dbReference type="Gene3D" id="3.40.50.10490">
    <property type="entry name" value="Glucose-6-phosphate isomerase like protein, domain 1"/>
    <property type="match status" value="1"/>
</dbReference>